<organism evidence="1 2">
    <name type="scientific">Sphingomonas jatrophae</name>
    <dbReference type="NCBI Taxonomy" id="1166337"/>
    <lineage>
        <taxon>Bacteria</taxon>
        <taxon>Pseudomonadati</taxon>
        <taxon>Pseudomonadota</taxon>
        <taxon>Alphaproteobacteria</taxon>
        <taxon>Sphingomonadales</taxon>
        <taxon>Sphingomonadaceae</taxon>
        <taxon>Sphingomonas</taxon>
    </lineage>
</organism>
<evidence type="ECO:0000313" key="1">
    <source>
        <dbReference type="EMBL" id="SFR79803.1"/>
    </source>
</evidence>
<name>A0A1I6JLD9_9SPHN</name>
<dbReference type="Proteomes" id="UP000198824">
    <property type="component" value="Unassembled WGS sequence"/>
</dbReference>
<proteinExistence type="predicted"/>
<keyword evidence="2" id="KW-1185">Reference proteome</keyword>
<protein>
    <submittedName>
        <fullName evidence="1">Uncharacterized protein</fullName>
    </submittedName>
</protein>
<dbReference type="STRING" id="1166337.SAMN05192580_0464"/>
<evidence type="ECO:0000313" key="2">
    <source>
        <dbReference type="Proteomes" id="UP000198824"/>
    </source>
</evidence>
<dbReference type="RefSeq" id="WP_242653274.1">
    <property type="nucleotide sequence ID" value="NZ_FOZG01000001.1"/>
</dbReference>
<dbReference type="EMBL" id="FOZG01000001">
    <property type="protein sequence ID" value="SFR79803.1"/>
    <property type="molecule type" value="Genomic_DNA"/>
</dbReference>
<gene>
    <name evidence="1" type="ORF">SAMN05192580_0464</name>
</gene>
<sequence>MTIDKAPPPDLRGCADRPAPLPEDAVAILPAPLRVALIALAGAFAANAARLDRLVDWHDPDAHCATPAD</sequence>
<reference evidence="1 2" key="1">
    <citation type="submission" date="2016-10" db="EMBL/GenBank/DDBJ databases">
        <authorList>
            <person name="de Groot N.N."/>
        </authorList>
    </citation>
    <scope>NUCLEOTIDE SEQUENCE [LARGE SCALE GENOMIC DNA]</scope>
    <source>
        <strain evidence="1 2">S5-249</strain>
    </source>
</reference>
<accession>A0A1I6JLD9</accession>
<dbReference type="AlphaFoldDB" id="A0A1I6JLD9"/>